<dbReference type="InterPro" id="IPR049552">
    <property type="entry name" value="PKS_DH_N"/>
</dbReference>
<keyword evidence="4" id="KW-0963">Cytoplasm</keyword>
<dbReference type="InterPro" id="IPR000073">
    <property type="entry name" value="AB_hydrolase_1"/>
</dbReference>
<feature type="domain" description="Carrier" evidence="10">
    <location>
        <begin position="665"/>
        <end position="740"/>
    </location>
</feature>
<dbReference type="InterPro" id="IPR020807">
    <property type="entry name" value="PKS_DH"/>
</dbReference>
<comment type="pathway">
    <text evidence="2">Antibiotic biosynthesis.</text>
</comment>
<evidence type="ECO:0000259" key="11">
    <source>
        <dbReference type="PROSITE" id="PS52004"/>
    </source>
</evidence>
<dbReference type="PROSITE" id="PS52019">
    <property type="entry name" value="PKS_MFAS_DH"/>
    <property type="match status" value="2"/>
</dbReference>
<dbReference type="SMART" id="SM00825">
    <property type="entry name" value="PKS_KS"/>
    <property type="match status" value="2"/>
</dbReference>
<evidence type="ECO:0000256" key="7">
    <source>
        <dbReference type="ARBA" id="ARBA00022737"/>
    </source>
</evidence>
<dbReference type="InterPro" id="IPR016039">
    <property type="entry name" value="Thiolase-like"/>
</dbReference>
<dbReference type="Gene3D" id="3.40.47.10">
    <property type="match status" value="2"/>
</dbReference>
<dbReference type="InterPro" id="IPR009081">
    <property type="entry name" value="PP-bd_ACP"/>
</dbReference>
<dbReference type="PANTHER" id="PTHR43775">
    <property type="entry name" value="FATTY ACID SYNTHASE"/>
    <property type="match status" value="1"/>
</dbReference>
<protein>
    <submittedName>
        <fullName evidence="13">Alpha/beta fold hydrolase</fullName>
    </submittedName>
</protein>
<dbReference type="PROSITE" id="PS00606">
    <property type="entry name" value="KS3_1"/>
    <property type="match status" value="2"/>
</dbReference>
<dbReference type="PROSITE" id="PS00012">
    <property type="entry name" value="PHOSPHOPANTETHEINE"/>
    <property type="match status" value="1"/>
</dbReference>
<evidence type="ECO:0000259" key="10">
    <source>
        <dbReference type="PROSITE" id="PS50075"/>
    </source>
</evidence>
<feature type="compositionally biased region" description="Basic and acidic residues" evidence="9">
    <location>
        <begin position="2118"/>
        <end position="2127"/>
    </location>
</feature>
<dbReference type="InterPro" id="IPR050091">
    <property type="entry name" value="PKS_NRPS_Biosynth_Enz"/>
</dbReference>
<dbReference type="InterPro" id="IPR049900">
    <property type="entry name" value="PKS_mFAS_DH"/>
</dbReference>
<dbReference type="Pfam" id="PF00550">
    <property type="entry name" value="PP-binding"/>
    <property type="match status" value="4"/>
</dbReference>
<dbReference type="Gene3D" id="3.10.129.110">
    <property type="entry name" value="Polyketide synthase dehydratase"/>
    <property type="match status" value="2"/>
</dbReference>
<dbReference type="Pfam" id="PF00109">
    <property type="entry name" value="ketoacyl-synt"/>
    <property type="match status" value="2"/>
</dbReference>
<dbReference type="GO" id="GO:0016787">
    <property type="term" value="F:hydrolase activity"/>
    <property type="evidence" value="ECO:0007669"/>
    <property type="project" value="UniProtKB-KW"/>
</dbReference>
<feature type="region of interest" description="N-terminal hotdog fold" evidence="8">
    <location>
        <begin position="1400"/>
        <end position="1539"/>
    </location>
</feature>
<dbReference type="InterPro" id="IPR014031">
    <property type="entry name" value="Ketoacyl_synth_C"/>
</dbReference>
<dbReference type="CDD" id="cd08953">
    <property type="entry name" value="KR_2_SDR_x"/>
    <property type="match status" value="1"/>
</dbReference>
<name>A0AAW4FRR2_9HYPH</name>
<dbReference type="Pfam" id="PF14765">
    <property type="entry name" value="PS-DH"/>
    <property type="match status" value="1"/>
</dbReference>
<dbReference type="InterPro" id="IPR036291">
    <property type="entry name" value="NAD(P)-bd_dom_sf"/>
</dbReference>
<dbReference type="InterPro" id="IPR013968">
    <property type="entry name" value="PKS_KR"/>
</dbReference>
<dbReference type="SUPFAM" id="SSF47336">
    <property type="entry name" value="ACP-like"/>
    <property type="match status" value="3"/>
</dbReference>
<comment type="caution">
    <text evidence="8">Lacks conserved residue(s) required for the propagation of feature annotation.</text>
</comment>
<feature type="active site" description="Proton donor; for dehydratase activity" evidence="8">
    <location>
        <position position="1618"/>
    </location>
</feature>
<evidence type="ECO:0000256" key="6">
    <source>
        <dbReference type="ARBA" id="ARBA00022679"/>
    </source>
</evidence>
<dbReference type="InterPro" id="IPR036736">
    <property type="entry name" value="ACP-like_sf"/>
</dbReference>
<comment type="caution">
    <text evidence="13">The sequence shown here is derived from an EMBL/GenBank/DDBJ whole genome shotgun (WGS) entry which is preliminary data.</text>
</comment>
<feature type="domain" description="Ketosynthase family 3 (KS3)" evidence="11">
    <location>
        <begin position="2166"/>
        <end position="2594"/>
    </location>
</feature>
<proteinExistence type="predicted"/>
<feature type="domain" description="Carrier" evidence="10">
    <location>
        <begin position="2037"/>
        <end position="2111"/>
    </location>
</feature>
<evidence type="ECO:0000259" key="12">
    <source>
        <dbReference type="PROSITE" id="PS52019"/>
    </source>
</evidence>
<keyword evidence="5" id="KW-0597">Phosphoprotein</keyword>
<keyword evidence="6" id="KW-0808">Transferase</keyword>
<feature type="region of interest" description="C-terminal hotdog fold" evidence="8">
    <location>
        <begin position="1556"/>
        <end position="1711"/>
    </location>
</feature>
<feature type="domain" description="PKS/mFAS DH" evidence="12">
    <location>
        <begin position="1400"/>
        <end position="1711"/>
    </location>
</feature>
<dbReference type="SMART" id="SM00822">
    <property type="entry name" value="PKS_KR"/>
    <property type="match status" value="1"/>
</dbReference>
<dbReference type="SMART" id="SM01294">
    <property type="entry name" value="PKS_PP_betabranch"/>
    <property type="match status" value="1"/>
</dbReference>
<organism evidence="13 14">
    <name type="scientific">Ensifer canadensis</name>
    <dbReference type="NCBI Taxonomy" id="555315"/>
    <lineage>
        <taxon>Bacteria</taxon>
        <taxon>Pseudomonadati</taxon>
        <taxon>Pseudomonadota</taxon>
        <taxon>Alphaproteobacteria</taxon>
        <taxon>Hyphomicrobiales</taxon>
        <taxon>Rhizobiaceae</taxon>
        <taxon>Sinorhizobium/Ensifer group</taxon>
        <taxon>Ensifer</taxon>
    </lineage>
</organism>
<evidence type="ECO:0000256" key="8">
    <source>
        <dbReference type="PROSITE-ProRule" id="PRU01363"/>
    </source>
</evidence>
<evidence type="ECO:0000313" key="14">
    <source>
        <dbReference type="Proteomes" id="UP000744980"/>
    </source>
</evidence>
<dbReference type="InterPro" id="IPR020806">
    <property type="entry name" value="PKS_PP-bd"/>
</dbReference>
<dbReference type="SUPFAM" id="SSF51735">
    <property type="entry name" value="NAD(P)-binding Rossmann-fold domains"/>
    <property type="match status" value="1"/>
</dbReference>
<accession>A0AAW4FRR2</accession>
<dbReference type="Proteomes" id="UP000744980">
    <property type="component" value="Unassembled WGS sequence"/>
</dbReference>
<dbReference type="InterPro" id="IPR054514">
    <property type="entry name" value="RhiE-like_linker"/>
</dbReference>
<dbReference type="RefSeq" id="WP_203528972.1">
    <property type="nucleotide sequence ID" value="NZ_CP083375.1"/>
</dbReference>
<dbReference type="PROSITE" id="PS50075">
    <property type="entry name" value="CARRIER"/>
    <property type="match status" value="4"/>
</dbReference>
<dbReference type="GO" id="GO:0004315">
    <property type="term" value="F:3-oxoacyl-[acyl-carrier-protein] synthase activity"/>
    <property type="evidence" value="ECO:0007669"/>
    <property type="project" value="InterPro"/>
</dbReference>
<dbReference type="Pfam" id="PF00561">
    <property type="entry name" value="Abhydrolase_1"/>
    <property type="match status" value="1"/>
</dbReference>
<evidence type="ECO:0000256" key="2">
    <source>
        <dbReference type="ARBA" id="ARBA00004792"/>
    </source>
</evidence>
<evidence type="ECO:0000256" key="1">
    <source>
        <dbReference type="ARBA" id="ARBA00004496"/>
    </source>
</evidence>
<dbReference type="InterPro" id="IPR042104">
    <property type="entry name" value="PKS_dehydratase_sf"/>
</dbReference>
<dbReference type="PANTHER" id="PTHR43775:SF37">
    <property type="entry name" value="SI:DKEY-61P9.11"/>
    <property type="match status" value="1"/>
</dbReference>
<dbReference type="GO" id="GO:0006633">
    <property type="term" value="P:fatty acid biosynthetic process"/>
    <property type="evidence" value="ECO:0007669"/>
    <property type="project" value="InterPro"/>
</dbReference>
<dbReference type="InterPro" id="IPR029058">
    <property type="entry name" value="AB_hydrolase_fold"/>
</dbReference>
<dbReference type="Gene3D" id="1.10.1240.100">
    <property type="match status" value="2"/>
</dbReference>
<dbReference type="InterPro" id="IPR057326">
    <property type="entry name" value="KR_dom"/>
</dbReference>
<feature type="region of interest" description="C-terminal hotdog fold" evidence="8">
    <location>
        <begin position="1867"/>
        <end position="2016"/>
    </location>
</feature>
<reference evidence="13 14" key="1">
    <citation type="submission" date="2020-01" db="EMBL/GenBank/DDBJ databases">
        <title>Draft genome assembly of Ensifer adhaerens T173.</title>
        <authorList>
            <person name="Craig J.E."/>
            <person name="Stinchcombe J.R."/>
        </authorList>
    </citation>
    <scope>NUCLEOTIDE SEQUENCE [LARGE SCALE GENOMIC DNA]</scope>
    <source>
        <strain evidence="13 14">T173</strain>
    </source>
</reference>
<dbReference type="InterPro" id="IPR018201">
    <property type="entry name" value="Ketoacyl_synth_AS"/>
</dbReference>
<evidence type="ECO:0000256" key="9">
    <source>
        <dbReference type="SAM" id="MobiDB-lite"/>
    </source>
</evidence>
<dbReference type="GO" id="GO:0031177">
    <property type="term" value="F:phosphopantetheine binding"/>
    <property type="evidence" value="ECO:0007669"/>
    <property type="project" value="InterPro"/>
</dbReference>
<dbReference type="InterPro" id="IPR049551">
    <property type="entry name" value="PKS_DH_C"/>
</dbReference>
<sequence>MTDDFKTLFDQLRNNAFDEVEAIGLLADLRQRLQQAAAGVTRHPLLATLDWQAQPSTAPADATDFEAIDAVVLVCSDARKSAEWVAALAAPGLVPRVVQLHASEHLLSRLALADNPDEALAGHGNAFSTLDVISGGSNVAVLLLDDLYPQVDALGEPSIVEQRHLYLGRLLWTFALMQNLLQRRSLEHCHVLNLVSHRHAFPLASGLQGLLKTLVLESSRMATGTIWLSESDSPQTLAKLAARELREFERGHYQDIAWLDGRRHTRVLKESARSDLPVAGDPLDANDRVLITGGAGALGRAIAERLTSEFGVQVVLCGRRRSEELDVNERNWLARHSTVRYFCADVSDPRQVGELMADLRGSHKTLAAIFHAAGGVDDAPFVHKTLASARAVLSPKVLGSYWLDHYVTAMEVRYFVCFSSTASLMGSAGQADYASANGFMDEFCRIKQAAMAPGADDDHDGCRYVSINWPYWHEGGMRADAKRLSRLTEHSGLESLDIPTGWESLLRVMARPSPQVVVLPGDHVKLRQVFLSSQTIEETGRAPVDPLELPPVADGAEAIGVADLEGVLRELIAKTLKMDEASISDDESFNSYGFDSILLTELASAINRRYPQITLDVGVFLDHPTLREFADWMQTGLTEGYDGDQGDAFDAAATEMLTAADDVSDALLTKLRELASKILKLPVEELDAHTPWSNFGFDSINLNEFAAEIGRAFPAIPIGADLFLSCATLAELVEMLARHKPIPDTRARPLELPAQPKHVNAAPARIIDSAKVEAESDTLEIAIIGIAGRFPAAADLSEFWKNLIDDREAVTSIPPDRWRWQDYAGDPRQEQGKTDCHYASFLTGIDKFDAPHFNISPREAELMDPQQRLLLECAWEVFENAAIDPGSVRGRKVGMFFGAEKSDYLSLIVDAKVDMDPYINTGNALVMLANRVSYFYGLTGPSVTLNTACSSSFAAIHAAISSLHNGSSEMALAGGVNILLSPGLFVLNRKMGMLTADNHIKPFDKDASGHLFGEGVGLVLLKPLKRAIEDGDPVHGVIKAMDVAHGGHGRFLTTPHAPSHEALIREVLERADTTLEELDYLEAQGSGDQVTDRMELATYHSLLNSRSRSEPLPIGSIKGHTGHLGAASGVTALIKVLLCLNHNRLLPILHHQQLNWQEAVPFAGRLLTSGEEWRPKTIAGETVPRMAGLHNFGYGGVNGHMLVREFLKPRHQSNDWPAAARVWVFSARTAEQLKQTVARFCRYLTEGGHRLYGQQRPSVEQIAHTLQIGRQAMAHRLALMVDETLSDQRASDEAGPIQARLQAWLDQGRLGDGMWHGVVSSSNPAVRDDRAGSGRQDRPAKLAERWVKGAPIDWAGCYVDARPARLSLPSYPFAPTRHWVASTVGGKPEAARMPSPPVLHPLLHSNVDTDQKIQFSSTFHGDESFFRDHRVQDLKTLPGAAYCEMALAAVASAMPESVRRSISYRLENIVWTKPLTISDRPVQVSFIMERETLPKSVPIDAVGVDGHDAFRFSIKSIQDGSGEVLSHAQGMAYPEARGAITRPAPVTIKRLPVYTDGILVDGAKLYRWFRDLGFAYGPSHQCLGELFYREDEVLARLRLPDVFEQEGQEFILHPGLLDGALQASIGFSAAVLEGGGGISADSPIPFGLERLRNYRTERVTQDIRWVRLRKQKGMPASPVMKLDIDLLDGDGAICVSLEGYSARQGKVSTFRVPERAAPYGGGVGPEATLLGPLRAGSGEHLYPCSFQQSDVYLLDHQIDGKFLLPAMALIDLARRVADTLPAKPDATALRISRATWHRPFFVEKQGRWAALRLCEHGDAWMLALESDSADTTVHDAPDAVAYAQCELAWTEVEPRLHSSIAAEAEGRSYLSAEERSRLLLTAPMTEAEEEASLLRTIEVVECSRAERAMWLTLASPGKNTGVTPALTATTFGFLLSIVKICGENYGPQGLAVPYSMEDCLLYRAVPERVKVTIIEANQAKGSRYRRYDIGVTDMAGVLVMQITGLVMVLLEKQADAGQSWSPVVIPSIVDVDNGVAQVLHQQMRDLIGKLQRIPPDSIGLDDDLTHFGLDSFSFTELSNLMNQQFGINTMPTVFFEHGNLRSLVEGLLRQHPELDIGARKTLEETRPDVSSTVFSPLAGERDGPRISAQDAASPPRKPVHTPKRDMDAIAIIGMAGRFPGADNLEDFWKNLADNRDLVGEAPPLRQDQLRLRSDEKIGRAGFLSDITGFDAEFFDIQAPEACRMDPQLRLSLETAWHLLEDAGIPASRLRGSDTAVYMAVSSTDYRTLWLREKGLDDPGREEQLPYMIANRLSYTFDLRGPSEVIDTACSSSLVALRRGVENLRQGQCQLAVIGGVNVIASAEAVLNANGSGSLSEDGSCNSFDAQADGYGRGEGVGMLLLKRLEDAERDGNRIHAVILGTEQNHGGHTLSPTSPSAGAQKSVLVRAYQQAGLEPSQVGYIETHGIGTLIGDTIECEALFQAFTDLHGQQAGAPDPASCALGSVKSNIGDLEAAGGIAGVIKVVLMLRHRKIPGNLHLQETNHHPEFDGSPFYLVREAAEWWPVVDEQGTVLPLRAGVSSFGRGGVNAHAILQEYLPAEEKVGSRDEVRLTEHAIVLSAKSKKALVAQALALMSYIEDALANGIVAAVTEREWLHNIAYTLQGRREALVWRFGVIVGSLRELQQQLQIFAKGSGPADVESGNYGVSKVLNVKRYFTDDEDMQALAGRWLDKGRVDRLLMLWMDGAPVDWDMLYRNRPAAFVDLPLYPFTRRSFWLDGGDGGSTLPLAETDDAPKDTNDAVFNQKPVGDALNERVRRLLAEVQPARGMDVNDLTPLSTLKLDASNAIECIRRINELFGLSMTLGSFYQHSTAGDLCFGVRGLLRRQDKEPVKGYPVSGPISAADFNDYYRMAFGSVKAFKSELVELAGNVRLEVLHNIDKRKPLLVLLPPMACLGTIWLRQVQYFAKRYSVIICHYPGHGLSSGLDTMEGSEQGVQSIAKLIWALLDHYRLHSPAHLVGWSMGGLIGQCMAMEQPGRVATLTLVNSVAPSIDNDQRGINDATRELVNEVAITLKPAINEYFNGDFKAIKACYDPTVFDAYLQLVKQTQTSNALDKFVFPALVIAGEEDRVITSDASRRLYLRLSKASFHLLDDGGHYLPVTHADWLNRCLEQHLVDGDSKYQHAR</sequence>
<dbReference type="SMART" id="SM00823">
    <property type="entry name" value="PKS_PP"/>
    <property type="match status" value="3"/>
</dbReference>
<evidence type="ECO:0000256" key="3">
    <source>
        <dbReference type="ARBA" id="ARBA00022450"/>
    </source>
</evidence>
<feature type="domain" description="Carrier" evidence="10">
    <location>
        <begin position="2808"/>
        <end position="2882"/>
    </location>
</feature>
<dbReference type="Gene3D" id="1.10.1200.10">
    <property type="entry name" value="ACP-like"/>
    <property type="match status" value="3"/>
</dbReference>
<dbReference type="CDD" id="cd00833">
    <property type="entry name" value="PKS"/>
    <property type="match status" value="2"/>
</dbReference>
<dbReference type="EMBL" id="WXFA01000021">
    <property type="protein sequence ID" value="MBM3094038.1"/>
    <property type="molecule type" value="Genomic_DNA"/>
</dbReference>
<dbReference type="PROSITE" id="PS52004">
    <property type="entry name" value="KS3_2"/>
    <property type="match status" value="2"/>
</dbReference>
<keyword evidence="13" id="KW-0378">Hydrolase</keyword>
<dbReference type="InterPro" id="IPR006162">
    <property type="entry name" value="Ppantetheine_attach_site"/>
</dbReference>
<dbReference type="Gene3D" id="3.40.50.1820">
    <property type="entry name" value="alpha/beta hydrolase"/>
    <property type="match status" value="1"/>
</dbReference>
<gene>
    <name evidence="13" type="ORF">GFB56_25125</name>
</gene>
<dbReference type="Gene3D" id="3.40.50.720">
    <property type="entry name" value="NAD(P)-binding Rossmann-like Domain"/>
    <property type="match status" value="1"/>
</dbReference>
<dbReference type="InterPro" id="IPR020841">
    <property type="entry name" value="PKS_Beta-ketoAc_synthase_dom"/>
</dbReference>
<evidence type="ECO:0000313" key="13">
    <source>
        <dbReference type="EMBL" id="MBM3094038.1"/>
    </source>
</evidence>
<dbReference type="Pfam" id="PF21089">
    <property type="entry name" value="PKS_DH_N"/>
    <property type="match status" value="2"/>
</dbReference>
<feature type="domain" description="PKS/mFAS DH" evidence="12">
    <location>
        <begin position="1727"/>
        <end position="2016"/>
    </location>
</feature>
<feature type="domain" description="Carrier" evidence="10">
    <location>
        <begin position="562"/>
        <end position="637"/>
    </location>
</feature>
<dbReference type="GO" id="GO:0005737">
    <property type="term" value="C:cytoplasm"/>
    <property type="evidence" value="ECO:0007669"/>
    <property type="project" value="UniProtKB-SubCell"/>
</dbReference>
<feature type="active site" description="Proton acceptor; for dehydratase activity" evidence="8">
    <location>
        <position position="1429"/>
    </location>
</feature>
<feature type="region of interest" description="Disordered" evidence="9">
    <location>
        <begin position="2118"/>
        <end position="2162"/>
    </location>
</feature>
<dbReference type="Pfam" id="PF02801">
    <property type="entry name" value="Ketoacyl-synt_C"/>
    <property type="match status" value="2"/>
</dbReference>
<dbReference type="Pfam" id="PF22336">
    <property type="entry name" value="RhiE-like_linker"/>
    <property type="match status" value="2"/>
</dbReference>
<comment type="subcellular location">
    <subcellularLocation>
        <location evidence="1">Cytoplasm</location>
    </subcellularLocation>
</comment>
<dbReference type="SUPFAM" id="SSF53474">
    <property type="entry name" value="alpha/beta-Hydrolases"/>
    <property type="match status" value="1"/>
</dbReference>
<keyword evidence="7" id="KW-0677">Repeat</keyword>
<dbReference type="Pfam" id="PF08659">
    <property type="entry name" value="KR"/>
    <property type="match status" value="1"/>
</dbReference>
<keyword evidence="14" id="KW-1185">Reference proteome</keyword>
<evidence type="ECO:0000256" key="4">
    <source>
        <dbReference type="ARBA" id="ARBA00022490"/>
    </source>
</evidence>
<evidence type="ECO:0000256" key="5">
    <source>
        <dbReference type="ARBA" id="ARBA00022553"/>
    </source>
</evidence>
<dbReference type="SUPFAM" id="SSF53901">
    <property type="entry name" value="Thiolase-like"/>
    <property type="match status" value="2"/>
</dbReference>
<keyword evidence="3" id="KW-0596">Phosphopantetheine</keyword>
<feature type="domain" description="Ketosynthase family 3 (KS3)" evidence="11">
    <location>
        <begin position="778"/>
        <end position="1205"/>
    </location>
</feature>
<dbReference type="GO" id="GO:0004312">
    <property type="term" value="F:fatty acid synthase activity"/>
    <property type="evidence" value="ECO:0007669"/>
    <property type="project" value="TreeGrafter"/>
</dbReference>
<dbReference type="SMART" id="SM00826">
    <property type="entry name" value="PKS_DH"/>
    <property type="match status" value="1"/>
</dbReference>
<feature type="region of interest" description="N-terminal hotdog fold" evidence="8">
    <location>
        <begin position="1727"/>
        <end position="1846"/>
    </location>
</feature>
<dbReference type="InterPro" id="IPR014030">
    <property type="entry name" value="Ketoacyl_synth_N"/>
</dbReference>